<proteinExistence type="predicted"/>
<gene>
    <name evidence="2" type="ORF">ACFOW8_12450</name>
</gene>
<name>A0ABV8L615_9NOCA</name>
<organism evidence="2 3">
    <name type="scientific">Nocardia rhizosphaerae</name>
    <dbReference type="NCBI Taxonomy" id="1691571"/>
    <lineage>
        <taxon>Bacteria</taxon>
        <taxon>Bacillati</taxon>
        <taxon>Actinomycetota</taxon>
        <taxon>Actinomycetes</taxon>
        <taxon>Mycobacteriales</taxon>
        <taxon>Nocardiaceae</taxon>
        <taxon>Nocardia</taxon>
    </lineage>
</organism>
<comment type="caution">
    <text evidence="2">The sequence shown here is derived from an EMBL/GenBank/DDBJ whole genome shotgun (WGS) entry which is preliminary data.</text>
</comment>
<evidence type="ECO:0000313" key="2">
    <source>
        <dbReference type="EMBL" id="MFC4125742.1"/>
    </source>
</evidence>
<dbReference type="EMBL" id="JBHSBA010000005">
    <property type="protein sequence ID" value="MFC4125742.1"/>
    <property type="molecule type" value="Genomic_DNA"/>
</dbReference>
<dbReference type="Proteomes" id="UP001595767">
    <property type="component" value="Unassembled WGS sequence"/>
</dbReference>
<reference evidence="3" key="1">
    <citation type="journal article" date="2019" name="Int. J. Syst. Evol. Microbiol.">
        <title>The Global Catalogue of Microorganisms (GCM) 10K type strain sequencing project: providing services to taxonomists for standard genome sequencing and annotation.</title>
        <authorList>
            <consortium name="The Broad Institute Genomics Platform"/>
            <consortium name="The Broad Institute Genome Sequencing Center for Infectious Disease"/>
            <person name="Wu L."/>
            <person name="Ma J."/>
        </authorList>
    </citation>
    <scope>NUCLEOTIDE SEQUENCE [LARGE SCALE GENOMIC DNA]</scope>
    <source>
        <strain evidence="3">CGMCC 4.7204</strain>
    </source>
</reference>
<accession>A0ABV8L615</accession>
<evidence type="ECO:0008006" key="4">
    <source>
        <dbReference type="Google" id="ProtNLM"/>
    </source>
</evidence>
<sequence length="164" mass="17355">MGYRSAACRGCGAPSILAGLRETHPEAEVDSYLTPLGRELVDAIGTECIDDTVGNVKGLAMGDMFSGPPAEGPLRAALTSYMALPTSGYDAPILLLLNAADVVVPSPLHAALVGQFGWCRVRDGHRARAAHCAESADVGRARRLRRQGARRSTTALTSPDRRGW</sequence>
<protein>
    <recommendedName>
        <fullName evidence="4">TAP-like protein</fullName>
    </recommendedName>
</protein>
<evidence type="ECO:0000313" key="3">
    <source>
        <dbReference type="Proteomes" id="UP001595767"/>
    </source>
</evidence>
<evidence type="ECO:0000256" key="1">
    <source>
        <dbReference type="SAM" id="MobiDB-lite"/>
    </source>
</evidence>
<dbReference type="RefSeq" id="WP_378550298.1">
    <property type="nucleotide sequence ID" value="NZ_JBHSBA010000005.1"/>
</dbReference>
<dbReference type="Gene3D" id="1.10.260.130">
    <property type="match status" value="1"/>
</dbReference>
<keyword evidence="3" id="KW-1185">Reference proteome</keyword>
<feature type="region of interest" description="Disordered" evidence="1">
    <location>
        <begin position="144"/>
        <end position="164"/>
    </location>
</feature>